<evidence type="ECO:0000313" key="1">
    <source>
        <dbReference type="EMBL" id="KMM64813.1"/>
    </source>
</evidence>
<organism evidence="1 2">
    <name type="scientific">Coccidioides posadasii RMSCC 3488</name>
    <dbReference type="NCBI Taxonomy" id="454284"/>
    <lineage>
        <taxon>Eukaryota</taxon>
        <taxon>Fungi</taxon>
        <taxon>Dikarya</taxon>
        <taxon>Ascomycota</taxon>
        <taxon>Pezizomycotina</taxon>
        <taxon>Eurotiomycetes</taxon>
        <taxon>Eurotiomycetidae</taxon>
        <taxon>Onygenales</taxon>
        <taxon>Onygenaceae</taxon>
        <taxon>Coccidioides</taxon>
    </lineage>
</organism>
<reference evidence="2" key="2">
    <citation type="journal article" date="2009" name="Genome Res.">
        <title>Comparative genomic analyses of the human fungal pathogens Coccidioides and their relatives.</title>
        <authorList>
            <person name="Sharpton T.J."/>
            <person name="Stajich J.E."/>
            <person name="Rounsley S.D."/>
            <person name="Gardner M.J."/>
            <person name="Wortman J.R."/>
            <person name="Jordar V.S."/>
            <person name="Maiti R."/>
            <person name="Kodira C.D."/>
            <person name="Neafsey D.E."/>
            <person name="Zeng Q."/>
            <person name="Hung C.-Y."/>
            <person name="McMahan C."/>
            <person name="Muszewska A."/>
            <person name="Grynberg M."/>
            <person name="Mandel M.A."/>
            <person name="Kellner E.M."/>
            <person name="Barker B.M."/>
            <person name="Galgiani J.N."/>
            <person name="Orbach M.J."/>
            <person name="Kirkland T.N."/>
            <person name="Cole G.T."/>
            <person name="Henn M.R."/>
            <person name="Birren B.W."/>
            <person name="Taylor J.W."/>
        </authorList>
    </citation>
    <scope>NUCLEOTIDE SEQUENCE [LARGE SCALE GENOMIC DNA]</scope>
    <source>
        <strain evidence="2">RMSCC 3488</strain>
    </source>
</reference>
<gene>
    <name evidence="1" type="ORF">CPAG_01165</name>
</gene>
<dbReference type="AlphaFoldDB" id="A0A0J6F3U4"/>
<evidence type="ECO:0000313" key="2">
    <source>
        <dbReference type="Proteomes" id="UP000054567"/>
    </source>
</evidence>
<sequence length="199" mass="21952">MTGGQRIKVISPAEAVVTRCREEAEGKPAGLIVWFKCGRQAGPPMTVRSDTLHDGRRINPGTQVPNLRNCETRIRASVAVCSRYHRGILRSNKATSAARNRSLWRVRRSSDRYNRVSLERGALTTSSGSGPELSGCSVVQLPYSSLGGFPGLRLFRSPEGPSEEHHFGQRSRRDASLTYKITRLGGLTNIDFSPFEHST</sequence>
<name>A0A0J6F3U4_COCPO</name>
<accession>A0A0J6F3U4</accession>
<proteinExistence type="predicted"/>
<reference evidence="1 2" key="1">
    <citation type="submission" date="2007-06" db="EMBL/GenBank/DDBJ databases">
        <title>The Genome Sequence of Coccidioides posadasii RMSCC_3488.</title>
        <authorList>
            <consortium name="Coccidioides Genome Resources Consortium"/>
            <consortium name="The Broad Institute Genome Sequencing Platform"/>
            <person name="Henn M.R."/>
            <person name="Sykes S."/>
            <person name="Young S."/>
            <person name="Jaffe D."/>
            <person name="Berlin A."/>
            <person name="Alvarez P."/>
            <person name="Butler J."/>
            <person name="Gnerre S."/>
            <person name="Grabherr M."/>
            <person name="Mauceli E."/>
            <person name="Brockman W."/>
            <person name="Kodira C."/>
            <person name="Alvarado L."/>
            <person name="Zeng Q."/>
            <person name="Crawford M."/>
            <person name="Antoine C."/>
            <person name="Devon K."/>
            <person name="Galgiani J."/>
            <person name="Orsborn K."/>
            <person name="Lewis M.L."/>
            <person name="Nusbaum C."/>
            <person name="Galagan J."/>
            <person name="Birren B."/>
        </authorList>
    </citation>
    <scope>NUCLEOTIDE SEQUENCE [LARGE SCALE GENOMIC DNA]</scope>
    <source>
        <strain evidence="1 2">RMSCC 3488</strain>
    </source>
</reference>
<dbReference type="Proteomes" id="UP000054567">
    <property type="component" value="Unassembled WGS sequence"/>
</dbReference>
<reference evidence="2" key="3">
    <citation type="journal article" date="2010" name="Genome Res.">
        <title>Population genomic sequencing of Coccidioides fungi reveals recent hybridization and transposon control.</title>
        <authorList>
            <person name="Neafsey D.E."/>
            <person name="Barker B.M."/>
            <person name="Sharpton T.J."/>
            <person name="Stajich J.E."/>
            <person name="Park D.J."/>
            <person name="Whiston E."/>
            <person name="Hung C.-Y."/>
            <person name="McMahan C."/>
            <person name="White J."/>
            <person name="Sykes S."/>
            <person name="Heiman D."/>
            <person name="Young S."/>
            <person name="Zeng Q."/>
            <person name="Abouelleil A."/>
            <person name="Aftuck L."/>
            <person name="Bessette D."/>
            <person name="Brown A."/>
            <person name="FitzGerald M."/>
            <person name="Lui A."/>
            <person name="Macdonald J.P."/>
            <person name="Priest M."/>
            <person name="Orbach M.J."/>
            <person name="Galgiani J.N."/>
            <person name="Kirkland T.N."/>
            <person name="Cole G.T."/>
            <person name="Birren B.W."/>
            <person name="Henn M.R."/>
            <person name="Taylor J.W."/>
            <person name="Rounsley S.D."/>
        </authorList>
    </citation>
    <scope>NUCLEOTIDE SEQUENCE [LARGE SCALE GENOMIC DNA]</scope>
    <source>
        <strain evidence="2">RMSCC 3488</strain>
    </source>
</reference>
<dbReference type="EMBL" id="DS268109">
    <property type="protein sequence ID" value="KMM64813.1"/>
    <property type="molecule type" value="Genomic_DNA"/>
</dbReference>
<dbReference type="VEuPathDB" id="FungiDB:CPAG_01165"/>
<protein>
    <submittedName>
        <fullName evidence="1">Uncharacterized protein</fullName>
    </submittedName>
</protein>